<dbReference type="EMBL" id="JACHGY010000001">
    <property type="protein sequence ID" value="MBB6430980.1"/>
    <property type="molecule type" value="Genomic_DNA"/>
</dbReference>
<dbReference type="PANTHER" id="PTHR38459:SF1">
    <property type="entry name" value="PROPHAGE BACTOPRENOL-LINKED GLUCOSE TRANSLOCASE HOMOLOG"/>
    <property type="match status" value="1"/>
</dbReference>
<evidence type="ECO:0000256" key="3">
    <source>
        <dbReference type="ARBA" id="ARBA00022692"/>
    </source>
</evidence>
<accession>A0A7X0LL00</accession>
<dbReference type="Proteomes" id="UP000541810">
    <property type="component" value="Unassembled WGS sequence"/>
</dbReference>
<organism evidence="9 10">
    <name type="scientific">Algisphaera agarilytica</name>
    <dbReference type="NCBI Taxonomy" id="1385975"/>
    <lineage>
        <taxon>Bacteria</taxon>
        <taxon>Pseudomonadati</taxon>
        <taxon>Planctomycetota</taxon>
        <taxon>Phycisphaerae</taxon>
        <taxon>Phycisphaerales</taxon>
        <taxon>Phycisphaeraceae</taxon>
        <taxon>Algisphaera</taxon>
    </lineage>
</organism>
<feature type="region of interest" description="Disordered" evidence="6">
    <location>
        <begin position="1"/>
        <end position="21"/>
    </location>
</feature>
<dbReference type="AlphaFoldDB" id="A0A7X0LL00"/>
<feature type="domain" description="GtrA/DPMS transmembrane" evidence="8">
    <location>
        <begin position="30"/>
        <end position="145"/>
    </location>
</feature>
<evidence type="ECO:0000313" key="10">
    <source>
        <dbReference type="Proteomes" id="UP000541810"/>
    </source>
</evidence>
<reference evidence="9 10" key="1">
    <citation type="submission" date="2020-08" db="EMBL/GenBank/DDBJ databases">
        <title>Genomic Encyclopedia of Type Strains, Phase IV (KMG-IV): sequencing the most valuable type-strain genomes for metagenomic binning, comparative biology and taxonomic classification.</title>
        <authorList>
            <person name="Goeker M."/>
        </authorList>
    </citation>
    <scope>NUCLEOTIDE SEQUENCE [LARGE SCALE GENOMIC DNA]</scope>
    <source>
        <strain evidence="9 10">DSM 103725</strain>
    </source>
</reference>
<evidence type="ECO:0000256" key="1">
    <source>
        <dbReference type="ARBA" id="ARBA00004141"/>
    </source>
</evidence>
<evidence type="ECO:0000256" key="7">
    <source>
        <dbReference type="SAM" id="Phobius"/>
    </source>
</evidence>
<evidence type="ECO:0000259" key="8">
    <source>
        <dbReference type="Pfam" id="PF04138"/>
    </source>
</evidence>
<evidence type="ECO:0000313" key="9">
    <source>
        <dbReference type="EMBL" id="MBB6430980.1"/>
    </source>
</evidence>
<dbReference type="GO" id="GO:0000271">
    <property type="term" value="P:polysaccharide biosynthetic process"/>
    <property type="evidence" value="ECO:0007669"/>
    <property type="project" value="InterPro"/>
</dbReference>
<evidence type="ECO:0000256" key="6">
    <source>
        <dbReference type="SAM" id="MobiDB-lite"/>
    </source>
</evidence>
<dbReference type="GO" id="GO:0005886">
    <property type="term" value="C:plasma membrane"/>
    <property type="evidence" value="ECO:0007669"/>
    <property type="project" value="TreeGrafter"/>
</dbReference>
<sequence>MSASAPTTDLPPQETAEAPAETPRFRKLFRYLVNTGLSFVVNLGLTALLHEAFGVREATSYAVALVTVFVMNFLLFRYYVFDGRTDQPGKQLATFAGTSVVFRVSEWFVFRLLHEKLGVYYLLAIILVQGTTFVIKYFVYGGWLFNRKAKAEPAEA</sequence>
<dbReference type="Pfam" id="PF04138">
    <property type="entry name" value="GtrA_DPMS_TM"/>
    <property type="match status" value="1"/>
</dbReference>
<gene>
    <name evidence="9" type="ORF">HNQ40_002786</name>
</gene>
<evidence type="ECO:0000256" key="4">
    <source>
        <dbReference type="ARBA" id="ARBA00022989"/>
    </source>
</evidence>
<dbReference type="PANTHER" id="PTHR38459">
    <property type="entry name" value="PROPHAGE BACTOPRENOL-LINKED GLUCOSE TRANSLOCASE HOMOLOG"/>
    <property type="match status" value="1"/>
</dbReference>
<evidence type="ECO:0000256" key="2">
    <source>
        <dbReference type="ARBA" id="ARBA00009399"/>
    </source>
</evidence>
<comment type="subcellular location">
    <subcellularLocation>
        <location evidence="1">Membrane</location>
        <topology evidence="1">Multi-pass membrane protein</topology>
    </subcellularLocation>
</comment>
<name>A0A7X0LL00_9BACT</name>
<protein>
    <submittedName>
        <fullName evidence="9">Putative flippase GtrA</fullName>
    </submittedName>
</protein>
<feature type="transmembrane region" description="Helical" evidence="7">
    <location>
        <begin position="119"/>
        <end position="140"/>
    </location>
</feature>
<comment type="similarity">
    <text evidence="2">Belongs to the GtrA family.</text>
</comment>
<feature type="transmembrane region" description="Helical" evidence="7">
    <location>
        <begin position="61"/>
        <end position="80"/>
    </location>
</feature>
<keyword evidence="4 7" id="KW-1133">Transmembrane helix</keyword>
<keyword evidence="10" id="KW-1185">Reference proteome</keyword>
<dbReference type="RefSeq" id="WP_184678481.1">
    <property type="nucleotide sequence ID" value="NZ_JACHGY010000001.1"/>
</dbReference>
<feature type="transmembrane region" description="Helical" evidence="7">
    <location>
        <begin position="31"/>
        <end position="49"/>
    </location>
</feature>
<evidence type="ECO:0000256" key="5">
    <source>
        <dbReference type="ARBA" id="ARBA00023136"/>
    </source>
</evidence>
<keyword evidence="3 7" id="KW-0812">Transmembrane</keyword>
<keyword evidence="5 7" id="KW-0472">Membrane</keyword>
<proteinExistence type="inferred from homology"/>
<dbReference type="InterPro" id="IPR051401">
    <property type="entry name" value="GtrA_CellWall_Glycosyl"/>
</dbReference>
<comment type="caution">
    <text evidence="9">The sequence shown here is derived from an EMBL/GenBank/DDBJ whole genome shotgun (WGS) entry which is preliminary data.</text>
</comment>
<dbReference type="InterPro" id="IPR007267">
    <property type="entry name" value="GtrA_DPMS_TM"/>
</dbReference>